<keyword evidence="2" id="KW-1185">Reference proteome</keyword>
<proteinExistence type="predicted"/>
<organism evidence="1 2">
    <name type="scientific">Brevifollis gellanilyticus</name>
    <dbReference type="NCBI Taxonomy" id="748831"/>
    <lineage>
        <taxon>Bacteria</taxon>
        <taxon>Pseudomonadati</taxon>
        <taxon>Verrucomicrobiota</taxon>
        <taxon>Verrucomicrobiia</taxon>
        <taxon>Verrucomicrobiales</taxon>
        <taxon>Verrucomicrobiaceae</taxon>
    </lineage>
</organism>
<gene>
    <name evidence="1" type="ORF">BGE01nite_48730</name>
</gene>
<comment type="caution">
    <text evidence="1">The sequence shown here is derived from an EMBL/GenBank/DDBJ whole genome shotgun (WGS) entry which is preliminary data.</text>
</comment>
<dbReference type="EMBL" id="BKAG01000053">
    <property type="protein sequence ID" value="GEP45582.1"/>
    <property type="molecule type" value="Genomic_DNA"/>
</dbReference>
<name>A0A512MFS0_9BACT</name>
<sequence>MLDLPAQEHGFLIGKLAEEEIHIRDHAQKAAVIEEIPNLTRLEVKLDGKAYRGCFALR</sequence>
<evidence type="ECO:0000313" key="2">
    <source>
        <dbReference type="Proteomes" id="UP000321577"/>
    </source>
</evidence>
<dbReference type="Proteomes" id="UP000321577">
    <property type="component" value="Unassembled WGS sequence"/>
</dbReference>
<accession>A0A512MFS0</accession>
<evidence type="ECO:0000313" key="1">
    <source>
        <dbReference type="EMBL" id="GEP45582.1"/>
    </source>
</evidence>
<protein>
    <submittedName>
        <fullName evidence="1">Uncharacterized protein</fullName>
    </submittedName>
</protein>
<dbReference type="AlphaFoldDB" id="A0A512MFS0"/>
<reference evidence="1 2" key="1">
    <citation type="submission" date="2019-07" db="EMBL/GenBank/DDBJ databases">
        <title>Whole genome shotgun sequence of Brevifollis gellanilyticus NBRC 108608.</title>
        <authorList>
            <person name="Hosoyama A."/>
            <person name="Uohara A."/>
            <person name="Ohji S."/>
            <person name="Ichikawa N."/>
        </authorList>
    </citation>
    <scope>NUCLEOTIDE SEQUENCE [LARGE SCALE GENOMIC DNA]</scope>
    <source>
        <strain evidence="1 2">NBRC 108608</strain>
    </source>
</reference>